<dbReference type="EMBL" id="BQXS01006315">
    <property type="protein sequence ID" value="GKT19169.1"/>
    <property type="molecule type" value="Genomic_DNA"/>
</dbReference>
<organism evidence="1 2">
    <name type="scientific">Aduncisulcus paluster</name>
    <dbReference type="NCBI Taxonomy" id="2918883"/>
    <lineage>
        <taxon>Eukaryota</taxon>
        <taxon>Metamonada</taxon>
        <taxon>Carpediemonas-like organisms</taxon>
        <taxon>Aduncisulcus</taxon>
    </lineage>
</organism>
<accession>A0ABQ5JVQ8</accession>
<gene>
    <name evidence="1" type="ORF">ADUPG1_004304</name>
</gene>
<dbReference type="Proteomes" id="UP001057375">
    <property type="component" value="Unassembled WGS sequence"/>
</dbReference>
<sequence length="40" mass="4778">MKGWGLVAPILRKEKESVSQQQNSEAYLDVMMLWLRELWL</sequence>
<reference evidence="1" key="1">
    <citation type="submission" date="2022-03" db="EMBL/GenBank/DDBJ databases">
        <title>Draft genome sequence of Aduncisulcus paluster, a free-living microaerophilic Fornicata.</title>
        <authorList>
            <person name="Yuyama I."/>
            <person name="Kume K."/>
            <person name="Tamura T."/>
            <person name="Inagaki Y."/>
            <person name="Hashimoto T."/>
        </authorList>
    </citation>
    <scope>NUCLEOTIDE SEQUENCE</scope>
    <source>
        <strain evidence="1">NY0171</strain>
    </source>
</reference>
<keyword evidence="2" id="KW-1185">Reference proteome</keyword>
<feature type="non-terminal residue" evidence="1">
    <location>
        <position position="40"/>
    </location>
</feature>
<proteinExistence type="predicted"/>
<evidence type="ECO:0000313" key="2">
    <source>
        <dbReference type="Proteomes" id="UP001057375"/>
    </source>
</evidence>
<name>A0ABQ5JVQ8_9EUKA</name>
<evidence type="ECO:0000313" key="1">
    <source>
        <dbReference type="EMBL" id="GKT19169.1"/>
    </source>
</evidence>
<comment type="caution">
    <text evidence="1">The sequence shown here is derived from an EMBL/GenBank/DDBJ whole genome shotgun (WGS) entry which is preliminary data.</text>
</comment>
<protein>
    <submittedName>
        <fullName evidence="1">Uncharacterized protein</fullName>
    </submittedName>
</protein>